<feature type="compositionally biased region" description="Acidic residues" evidence="1">
    <location>
        <begin position="422"/>
        <end position="432"/>
    </location>
</feature>
<keyword evidence="4" id="KW-1185">Reference proteome</keyword>
<reference evidence="3 4" key="1">
    <citation type="submission" date="2024-10" db="EMBL/GenBank/DDBJ databases">
        <title>Updated reference genomes for cyclostephanoid diatoms.</title>
        <authorList>
            <person name="Roberts W.R."/>
            <person name="Alverson A.J."/>
        </authorList>
    </citation>
    <scope>NUCLEOTIDE SEQUENCE [LARGE SCALE GENOMIC DNA]</scope>
    <source>
        <strain evidence="3 4">AJA232-27</strain>
    </source>
</reference>
<evidence type="ECO:0000313" key="4">
    <source>
        <dbReference type="Proteomes" id="UP001530293"/>
    </source>
</evidence>
<accession>A0ABD3M9Y5</accession>
<feature type="region of interest" description="Disordered" evidence="1">
    <location>
        <begin position="50"/>
        <end position="71"/>
    </location>
</feature>
<comment type="caution">
    <text evidence="3">The sequence shown here is derived from an EMBL/GenBank/DDBJ whole genome shotgun (WGS) entry which is preliminary data.</text>
</comment>
<keyword evidence="2" id="KW-1133">Transmembrane helix</keyword>
<feature type="region of interest" description="Disordered" evidence="1">
    <location>
        <begin position="418"/>
        <end position="447"/>
    </location>
</feature>
<evidence type="ECO:0000313" key="3">
    <source>
        <dbReference type="EMBL" id="KAL3760910.1"/>
    </source>
</evidence>
<sequence>MTSAWIASTGNSSSKSNYWTTTQSLLAVGALIATTASIYIVSTRHRARPTKTDDDIYDGDTSSSPSSTDNAQLLPSHIQREIYKLRQRKSKIPLISMKKPMYDNVYMLDQERELLCTISMKKARWYINKGIAEWSTFQNGTTTANIGNDAKCIRLLFAHSGRNRQRPSSNNTSIEQQTTTTTSSERLYLCSTKRNICVSCGKSDHHIRHYIVPYAYRTLLPKQYKSHMSHDIVILCPECHLDCERLTKRRMKDMEYELRMNDMRRKSEENDDIGLAYYNTIDPVIDDPKLGQVRSCALALLKWKATMPQEQVERYEMIVRTYLASNVCTDDEEKKLTILNRTGGMELTKLQLQHAINVKYRTKNPNYIPGAEIVIQSLNGEDRRIELFIREWRTFFIKTVHPQHMPLGWKVDNPVVCGSRDTDDDENDDDDERVGGDNDSRGVVKTW</sequence>
<dbReference type="Proteomes" id="UP001530293">
    <property type="component" value="Unassembled WGS sequence"/>
</dbReference>
<keyword evidence="2" id="KW-0472">Membrane</keyword>
<evidence type="ECO:0000256" key="1">
    <source>
        <dbReference type="SAM" id="MobiDB-lite"/>
    </source>
</evidence>
<keyword evidence="2" id="KW-0812">Transmembrane</keyword>
<feature type="compositionally biased region" description="Basic and acidic residues" evidence="1">
    <location>
        <begin position="433"/>
        <end position="447"/>
    </location>
</feature>
<protein>
    <submittedName>
        <fullName evidence="3">Uncharacterized protein</fullName>
    </submittedName>
</protein>
<proteinExistence type="predicted"/>
<feature type="transmembrane region" description="Helical" evidence="2">
    <location>
        <begin position="20"/>
        <end position="41"/>
    </location>
</feature>
<dbReference type="EMBL" id="JALLBG020000168">
    <property type="protein sequence ID" value="KAL3760910.1"/>
    <property type="molecule type" value="Genomic_DNA"/>
</dbReference>
<name>A0ABD3M9Y5_9STRA</name>
<evidence type="ECO:0000256" key="2">
    <source>
        <dbReference type="SAM" id="Phobius"/>
    </source>
</evidence>
<gene>
    <name evidence="3" type="ORF">ACHAWU_009589</name>
</gene>
<organism evidence="3 4">
    <name type="scientific">Discostella pseudostelligera</name>
    <dbReference type="NCBI Taxonomy" id="259834"/>
    <lineage>
        <taxon>Eukaryota</taxon>
        <taxon>Sar</taxon>
        <taxon>Stramenopiles</taxon>
        <taxon>Ochrophyta</taxon>
        <taxon>Bacillariophyta</taxon>
        <taxon>Coscinodiscophyceae</taxon>
        <taxon>Thalassiosirophycidae</taxon>
        <taxon>Stephanodiscales</taxon>
        <taxon>Stephanodiscaceae</taxon>
        <taxon>Discostella</taxon>
    </lineage>
</organism>
<dbReference type="AlphaFoldDB" id="A0ABD3M9Y5"/>